<feature type="transmembrane region" description="Helical" evidence="2">
    <location>
        <begin position="12"/>
        <end position="32"/>
    </location>
</feature>
<organism evidence="3 4">
    <name type="scientific">Microtetraspora glauca</name>
    <dbReference type="NCBI Taxonomy" id="1996"/>
    <lineage>
        <taxon>Bacteria</taxon>
        <taxon>Bacillati</taxon>
        <taxon>Actinomycetota</taxon>
        <taxon>Actinomycetes</taxon>
        <taxon>Streptosporangiales</taxon>
        <taxon>Streptosporangiaceae</taxon>
        <taxon>Microtetraspora</taxon>
    </lineage>
</organism>
<feature type="transmembrane region" description="Helical" evidence="2">
    <location>
        <begin position="47"/>
        <end position="65"/>
    </location>
</feature>
<feature type="region of interest" description="Disordered" evidence="1">
    <location>
        <begin position="76"/>
        <end position="97"/>
    </location>
</feature>
<accession>A0ABV3G8F9</accession>
<evidence type="ECO:0000313" key="3">
    <source>
        <dbReference type="EMBL" id="MEV0967867.1"/>
    </source>
</evidence>
<evidence type="ECO:0000256" key="1">
    <source>
        <dbReference type="SAM" id="MobiDB-lite"/>
    </source>
</evidence>
<sequence length="97" mass="10878">MISTLHRMGLRSGMMYAAGLASIGLAAASWFVSRNYEAAGQDRADRWGIFVGEWAPTFFGMGIALRIEEMREMKQSEMADWQETQQQAMRTPTRAGV</sequence>
<reference evidence="3 4" key="1">
    <citation type="submission" date="2024-06" db="EMBL/GenBank/DDBJ databases">
        <title>The Natural Products Discovery Center: Release of the First 8490 Sequenced Strains for Exploring Actinobacteria Biosynthetic Diversity.</title>
        <authorList>
            <person name="Kalkreuter E."/>
            <person name="Kautsar S.A."/>
            <person name="Yang D."/>
            <person name="Bader C.D."/>
            <person name="Teijaro C.N."/>
            <person name="Fluegel L."/>
            <person name="Davis C.M."/>
            <person name="Simpson J.R."/>
            <person name="Lauterbach L."/>
            <person name="Steele A.D."/>
            <person name="Gui C."/>
            <person name="Meng S."/>
            <person name="Li G."/>
            <person name="Viehrig K."/>
            <person name="Ye F."/>
            <person name="Su P."/>
            <person name="Kiefer A.F."/>
            <person name="Nichols A."/>
            <person name="Cepeda A.J."/>
            <person name="Yan W."/>
            <person name="Fan B."/>
            <person name="Jiang Y."/>
            <person name="Adhikari A."/>
            <person name="Zheng C.-J."/>
            <person name="Schuster L."/>
            <person name="Cowan T.M."/>
            <person name="Smanski M.J."/>
            <person name="Chevrette M.G."/>
            <person name="De Carvalho L.P.S."/>
            <person name="Shen B."/>
        </authorList>
    </citation>
    <scope>NUCLEOTIDE SEQUENCE [LARGE SCALE GENOMIC DNA]</scope>
    <source>
        <strain evidence="3 4">NPDC050100</strain>
    </source>
</reference>
<protein>
    <submittedName>
        <fullName evidence="3">Uncharacterized protein</fullName>
    </submittedName>
</protein>
<keyword evidence="4" id="KW-1185">Reference proteome</keyword>
<keyword evidence="2" id="KW-0472">Membrane</keyword>
<name>A0ABV3G8F9_MICGL</name>
<gene>
    <name evidence="3" type="ORF">AB0I59_04470</name>
</gene>
<comment type="caution">
    <text evidence="3">The sequence shown here is derived from an EMBL/GenBank/DDBJ whole genome shotgun (WGS) entry which is preliminary data.</text>
</comment>
<dbReference type="RefSeq" id="WP_358129953.1">
    <property type="nucleotide sequence ID" value="NZ_JBFALK010000002.1"/>
</dbReference>
<evidence type="ECO:0000256" key="2">
    <source>
        <dbReference type="SAM" id="Phobius"/>
    </source>
</evidence>
<dbReference type="EMBL" id="JBFALK010000002">
    <property type="protein sequence ID" value="MEV0967867.1"/>
    <property type="molecule type" value="Genomic_DNA"/>
</dbReference>
<proteinExistence type="predicted"/>
<keyword evidence="2" id="KW-1133">Transmembrane helix</keyword>
<keyword evidence="2" id="KW-0812">Transmembrane</keyword>
<dbReference type="Proteomes" id="UP001551675">
    <property type="component" value="Unassembled WGS sequence"/>
</dbReference>
<evidence type="ECO:0000313" key="4">
    <source>
        <dbReference type="Proteomes" id="UP001551675"/>
    </source>
</evidence>